<name>A0AAN7SB26_9COLE</name>
<evidence type="ECO:0000256" key="2">
    <source>
        <dbReference type="ARBA" id="ARBA00005831"/>
    </source>
</evidence>
<dbReference type="Proteomes" id="UP001353858">
    <property type="component" value="Unassembled WGS sequence"/>
</dbReference>
<sequence length="731" mass="83622">MDISVFSEENFNTNDWINSILKSIEHKDKKENYTMSLVMKLQLYVQQVNSALEQTSQQVLVSLPKIMRDTENLQQDAALLKEKLIIVKDEIIKIENDTGQSLQSLQKLDKIKSQLTEAKQGLHESDNWTVLANDLEEVFDSRDIDSITTKLLGMQQSLKLLVNVADYEDRKLQLEGLKNRLEAIASPSVVLAFTSNNIDESLMYVRTFTSIERLPQLLKYYHKCQKDVLIRKWRNQLEIEQDEVVTQWLHNYYDILLSTWHAQSKWFNQVFSNQPTVDSLINIYVDVLTSLDPSVPECIDAALKQVSDKLGLLYEVKQITKQFAVNMLNILDQVSKDKVLPLLQAIYSPLVSYVSKYAAYEQANLMQKLSSIKCIKDELPDTIQALGFSLSPVLDAAQEAKKRCKEITENCGYCGLLIALRAYFLGYVDQYKITLRQIERSRDIKEDWNLFQLCLSLLQNTGDVLLHLQKFEKDLTATILELNESDNIINYKYLLLNNSERREYESLVKCVTEGTQLSLLDHVLVEFNKLCYDIHHTMYQVVFAPISLQLSVLQSPKIWEHINESLLGNADLPDYSFSPQEYITQIGQYLMTLPQHLEPFLFRDNPSLSSALKAADEEYNNANNVEGALADVLLSIIARALCQAYCDQITSIGELSNSASRQLAHDIGYLENVLGDLGLSLTENLRQVMALLKLPADQYQSQSSGFSARYVAAVRQMRNITSLDKHRKVYV</sequence>
<comment type="caution">
    <text evidence="9">The sequence shown here is derived from an EMBL/GenBank/DDBJ whole genome shotgun (WGS) entry which is preliminary data.</text>
</comment>
<dbReference type="GO" id="GO:0007030">
    <property type="term" value="P:Golgi organization"/>
    <property type="evidence" value="ECO:0007669"/>
    <property type="project" value="TreeGrafter"/>
</dbReference>
<dbReference type="PANTHER" id="PTHR21443:SF0">
    <property type="entry name" value="CONSERVED OLIGOMERIC GOLGI COMPLEX SUBUNIT 7"/>
    <property type="match status" value="1"/>
</dbReference>
<dbReference type="GO" id="GO:0000139">
    <property type="term" value="C:Golgi membrane"/>
    <property type="evidence" value="ECO:0007669"/>
    <property type="project" value="UniProtKB-SubCell"/>
</dbReference>
<gene>
    <name evidence="9" type="ORF">RN001_006115</name>
</gene>
<dbReference type="GO" id="GO:0017119">
    <property type="term" value="C:Golgi transport complex"/>
    <property type="evidence" value="ECO:0007669"/>
    <property type="project" value="InterPro"/>
</dbReference>
<evidence type="ECO:0000256" key="1">
    <source>
        <dbReference type="ARBA" id="ARBA00004395"/>
    </source>
</evidence>
<dbReference type="InterPro" id="IPR019335">
    <property type="entry name" value="COG7"/>
</dbReference>
<proteinExistence type="inferred from homology"/>
<keyword evidence="7" id="KW-0472">Membrane</keyword>
<evidence type="ECO:0000256" key="6">
    <source>
        <dbReference type="ARBA" id="ARBA00023034"/>
    </source>
</evidence>
<evidence type="ECO:0000256" key="8">
    <source>
        <dbReference type="ARBA" id="ARBA00031345"/>
    </source>
</evidence>
<keyword evidence="6" id="KW-0333">Golgi apparatus</keyword>
<reference evidence="10" key="1">
    <citation type="submission" date="2023-01" db="EMBL/GenBank/DDBJ databases">
        <title>Key to firefly adult light organ development and bioluminescence: homeobox transcription factors regulate luciferase expression and transportation to peroxisome.</title>
        <authorList>
            <person name="Fu X."/>
        </authorList>
    </citation>
    <scope>NUCLEOTIDE SEQUENCE [LARGE SCALE GENOMIC DNA]</scope>
</reference>
<keyword evidence="4" id="KW-0813">Transport</keyword>
<keyword evidence="5" id="KW-0653">Protein transport</keyword>
<evidence type="ECO:0000256" key="7">
    <source>
        <dbReference type="ARBA" id="ARBA00023136"/>
    </source>
</evidence>
<evidence type="ECO:0000256" key="3">
    <source>
        <dbReference type="ARBA" id="ARBA00020984"/>
    </source>
</evidence>
<organism evidence="9 10">
    <name type="scientific">Aquatica leii</name>
    <dbReference type="NCBI Taxonomy" id="1421715"/>
    <lineage>
        <taxon>Eukaryota</taxon>
        <taxon>Metazoa</taxon>
        <taxon>Ecdysozoa</taxon>
        <taxon>Arthropoda</taxon>
        <taxon>Hexapoda</taxon>
        <taxon>Insecta</taxon>
        <taxon>Pterygota</taxon>
        <taxon>Neoptera</taxon>
        <taxon>Endopterygota</taxon>
        <taxon>Coleoptera</taxon>
        <taxon>Polyphaga</taxon>
        <taxon>Elateriformia</taxon>
        <taxon>Elateroidea</taxon>
        <taxon>Lampyridae</taxon>
        <taxon>Luciolinae</taxon>
        <taxon>Aquatica</taxon>
    </lineage>
</organism>
<evidence type="ECO:0000256" key="5">
    <source>
        <dbReference type="ARBA" id="ARBA00022927"/>
    </source>
</evidence>
<evidence type="ECO:0000256" key="4">
    <source>
        <dbReference type="ARBA" id="ARBA00022448"/>
    </source>
</evidence>
<accession>A0AAN7SB26</accession>
<evidence type="ECO:0000313" key="9">
    <source>
        <dbReference type="EMBL" id="KAK4882796.1"/>
    </source>
</evidence>
<dbReference type="GO" id="GO:0006890">
    <property type="term" value="P:retrograde vesicle-mediated transport, Golgi to endoplasmic reticulum"/>
    <property type="evidence" value="ECO:0007669"/>
    <property type="project" value="TreeGrafter"/>
</dbReference>
<comment type="similarity">
    <text evidence="2">Belongs to the COG7 family.</text>
</comment>
<protein>
    <recommendedName>
        <fullName evidence="3">Conserved oligomeric Golgi complex subunit 7</fullName>
    </recommendedName>
    <alternativeName>
        <fullName evidence="8">Component of oligomeric Golgi complex 7</fullName>
    </alternativeName>
</protein>
<dbReference type="GO" id="GO:0006886">
    <property type="term" value="P:intracellular protein transport"/>
    <property type="evidence" value="ECO:0007669"/>
    <property type="project" value="InterPro"/>
</dbReference>
<evidence type="ECO:0000313" key="10">
    <source>
        <dbReference type="Proteomes" id="UP001353858"/>
    </source>
</evidence>
<dbReference type="PANTHER" id="PTHR21443">
    <property type="entry name" value="CONSERVED OLIGOMERIC GOLGI COMPLEX COMPONENT 7"/>
    <property type="match status" value="1"/>
</dbReference>
<keyword evidence="10" id="KW-1185">Reference proteome</keyword>
<comment type="subcellular location">
    <subcellularLocation>
        <location evidence="1">Golgi apparatus membrane</location>
        <topology evidence="1">Peripheral membrane protein</topology>
    </subcellularLocation>
</comment>
<dbReference type="Pfam" id="PF10191">
    <property type="entry name" value="COG7"/>
    <property type="match status" value="1"/>
</dbReference>
<dbReference type="AlphaFoldDB" id="A0AAN7SB26"/>
<dbReference type="EMBL" id="JARPUR010000002">
    <property type="protein sequence ID" value="KAK4882796.1"/>
    <property type="molecule type" value="Genomic_DNA"/>
</dbReference>